<keyword evidence="2" id="KW-1185">Reference proteome</keyword>
<sequence length="143" mass="15624">MAGDDPGTSVHFRLQIDGIDLGDWSGCDGLGCEVELEQYQEGGNNEFVWQLPSRLRYSNVTLTRPLTRDTAKVSSYLAQLPSGVRRGTAQIAALRPDLAMLVQWGLADVVLVRWSGPSFDPNRSEVASESIELAYHGFLEVGG</sequence>
<protein>
    <submittedName>
        <fullName evidence="1">Phage tail protein</fullName>
    </submittedName>
</protein>
<dbReference type="RefSeq" id="WP_043960744.1">
    <property type="nucleotide sequence ID" value="NZ_CBDRIS010000034.1"/>
</dbReference>
<name>A0A0D0X018_9ACTN</name>
<dbReference type="Pfam" id="PF06841">
    <property type="entry name" value="Phage_T4_gp19"/>
    <property type="match status" value="1"/>
</dbReference>
<dbReference type="PANTHER" id="PTHR38009">
    <property type="entry name" value="CONSERVED HYPOTHETICAL PHAGE TAIL PROTEIN"/>
    <property type="match status" value="1"/>
</dbReference>
<dbReference type="InterPro" id="IPR011747">
    <property type="entry name" value="CHP02241"/>
</dbReference>
<dbReference type="NCBIfam" id="TIGR02241">
    <property type="entry name" value="conserved hypothetical phage tail region protein"/>
    <property type="match status" value="1"/>
</dbReference>
<reference evidence="1 2" key="1">
    <citation type="submission" date="2015-01" db="EMBL/GenBank/DDBJ databases">
        <title>Sequencing and annotation of Micromonospora carbonacea strain JXNU-1 genome.</title>
        <authorList>
            <person name="Long Z."/>
            <person name="Huang Y."/>
            <person name="Jiang Y."/>
        </authorList>
    </citation>
    <scope>NUCLEOTIDE SEQUENCE [LARGE SCALE GENOMIC DNA]</scope>
    <source>
        <strain evidence="1 2">JXNU-1</strain>
    </source>
</reference>
<comment type="caution">
    <text evidence="1">The sequence shown here is derived from an EMBL/GenBank/DDBJ whole genome shotgun (WGS) entry which is preliminary data.</text>
</comment>
<dbReference type="PANTHER" id="PTHR38009:SF1">
    <property type="entry name" value="CONSERVED HYPOTHETICAL PHAGE TAIL PROTEIN"/>
    <property type="match status" value="1"/>
</dbReference>
<proteinExistence type="predicted"/>
<organism evidence="1 2">
    <name type="scientific">Micromonospora haikouensis</name>
    <dbReference type="NCBI Taxonomy" id="686309"/>
    <lineage>
        <taxon>Bacteria</taxon>
        <taxon>Bacillati</taxon>
        <taxon>Actinomycetota</taxon>
        <taxon>Actinomycetes</taxon>
        <taxon>Micromonosporales</taxon>
        <taxon>Micromonosporaceae</taxon>
        <taxon>Micromonospora</taxon>
    </lineage>
</organism>
<gene>
    <name evidence="1" type="ORF">TK50_00070</name>
</gene>
<dbReference type="EMBL" id="JXSX01000001">
    <property type="protein sequence ID" value="KIR64184.1"/>
    <property type="molecule type" value="Genomic_DNA"/>
</dbReference>
<evidence type="ECO:0000313" key="1">
    <source>
        <dbReference type="EMBL" id="KIR64184.1"/>
    </source>
</evidence>
<dbReference type="OrthoDB" id="9799891at2"/>
<dbReference type="InterPro" id="IPR010667">
    <property type="entry name" value="Phage_T4_Gp19"/>
</dbReference>
<dbReference type="GO" id="GO:0005198">
    <property type="term" value="F:structural molecule activity"/>
    <property type="evidence" value="ECO:0007669"/>
    <property type="project" value="InterPro"/>
</dbReference>
<dbReference type="PATRIC" id="fig|47853.6.peg.17"/>
<evidence type="ECO:0000313" key="2">
    <source>
        <dbReference type="Proteomes" id="UP000032254"/>
    </source>
</evidence>
<dbReference type="Proteomes" id="UP000032254">
    <property type="component" value="Unassembled WGS sequence"/>
</dbReference>
<dbReference type="AlphaFoldDB" id="A0A0D0X018"/>
<accession>A0A0D0X018</accession>
<dbReference type="GeneID" id="301302592"/>